<accession>A0A2S3ZFX0</accession>
<reference evidence="8 9" key="1">
    <citation type="submission" date="2018-01" db="EMBL/GenBank/DDBJ databases">
        <title>Cryobacterium sp. nov., from glaciers in China.</title>
        <authorList>
            <person name="Liu Q."/>
            <person name="Xin Y.-H."/>
        </authorList>
    </citation>
    <scope>NUCLEOTIDE SEQUENCE [LARGE SCALE GENOMIC DNA]</scope>
    <source>
        <strain evidence="8 9">TMN-42</strain>
    </source>
</reference>
<keyword evidence="9" id="KW-1185">Reference proteome</keyword>
<proteinExistence type="predicted"/>
<evidence type="ECO:0000256" key="4">
    <source>
        <dbReference type="ARBA" id="ARBA00022989"/>
    </source>
</evidence>
<dbReference type="AlphaFoldDB" id="A0A2S3ZFX0"/>
<dbReference type="Pfam" id="PF00482">
    <property type="entry name" value="T2SSF"/>
    <property type="match status" value="1"/>
</dbReference>
<evidence type="ECO:0000256" key="6">
    <source>
        <dbReference type="SAM" id="Phobius"/>
    </source>
</evidence>
<keyword evidence="4 6" id="KW-1133">Transmembrane helix</keyword>
<evidence type="ECO:0000313" key="8">
    <source>
        <dbReference type="EMBL" id="POH65996.1"/>
    </source>
</evidence>
<evidence type="ECO:0000256" key="5">
    <source>
        <dbReference type="ARBA" id="ARBA00023136"/>
    </source>
</evidence>
<dbReference type="PANTHER" id="PTHR35007">
    <property type="entry name" value="INTEGRAL MEMBRANE PROTEIN-RELATED"/>
    <property type="match status" value="1"/>
</dbReference>
<evidence type="ECO:0000256" key="2">
    <source>
        <dbReference type="ARBA" id="ARBA00022475"/>
    </source>
</evidence>
<evidence type="ECO:0000256" key="1">
    <source>
        <dbReference type="ARBA" id="ARBA00004651"/>
    </source>
</evidence>
<dbReference type="InterPro" id="IPR018076">
    <property type="entry name" value="T2SS_GspF_dom"/>
</dbReference>
<evidence type="ECO:0000313" key="9">
    <source>
        <dbReference type="Proteomes" id="UP000237340"/>
    </source>
</evidence>
<keyword evidence="2" id="KW-1003">Cell membrane</keyword>
<evidence type="ECO:0000259" key="7">
    <source>
        <dbReference type="Pfam" id="PF00482"/>
    </source>
</evidence>
<gene>
    <name evidence="8" type="ORF">C3B61_09530</name>
</gene>
<dbReference type="PANTHER" id="PTHR35007:SF3">
    <property type="entry name" value="POSSIBLE CONSERVED ALANINE RICH MEMBRANE PROTEIN"/>
    <property type="match status" value="1"/>
</dbReference>
<dbReference type="Proteomes" id="UP000237340">
    <property type="component" value="Unassembled WGS sequence"/>
</dbReference>
<feature type="transmembrane region" description="Helical" evidence="6">
    <location>
        <begin position="57"/>
        <end position="88"/>
    </location>
</feature>
<comment type="subcellular location">
    <subcellularLocation>
        <location evidence="1">Cell membrane</location>
        <topology evidence="1">Multi-pass membrane protein</topology>
    </subcellularLocation>
</comment>
<feature type="domain" description="Type II secretion system protein GspF" evidence="7">
    <location>
        <begin position="110"/>
        <end position="236"/>
    </location>
</feature>
<evidence type="ECO:0000256" key="3">
    <source>
        <dbReference type="ARBA" id="ARBA00022692"/>
    </source>
</evidence>
<keyword evidence="3 6" id="KW-0812">Transmembrane</keyword>
<feature type="transmembrane region" description="Helical" evidence="6">
    <location>
        <begin position="224"/>
        <end position="243"/>
    </location>
</feature>
<dbReference type="GO" id="GO:0005886">
    <property type="term" value="C:plasma membrane"/>
    <property type="evidence" value="ECO:0007669"/>
    <property type="project" value="UniProtKB-SubCell"/>
</dbReference>
<dbReference type="RefSeq" id="WP_103460403.1">
    <property type="nucleotide sequence ID" value="NZ_PPXD01000011.1"/>
</dbReference>
<sequence>MNTTLLMLCTVVGLLGLLVVVLGVLPAPPPTQARPPGVLRLRVRAYRSQFSRKRQLLALGGLVLGVLAWLVTGWFVAVIAVPIAAIGLPVLLVKGTENETIERLEALETWTRSLSGLIVSGAGMEQAIAASLSSSPGAIKEQVSMLIARINARWATSAALQGFADDLNDPTADLVVAHLLLAEKQRGPGLVNALDDLAQIVFDEVRVRRQIETDRAKPRVSVRIITIVTLALLAVIPFVGEFMKPYQTFFGQVALFVWLTLYVVLLGWLGRITVGKPTPRILENPFDSAHENSAHGKVA</sequence>
<protein>
    <submittedName>
        <fullName evidence="8">Pilus assembly protein TadB</fullName>
    </submittedName>
</protein>
<feature type="transmembrane region" description="Helical" evidence="6">
    <location>
        <begin position="249"/>
        <end position="270"/>
    </location>
</feature>
<name>A0A2S3ZFX0_9MICO</name>
<dbReference type="EMBL" id="PPXD01000011">
    <property type="protein sequence ID" value="POH65996.1"/>
    <property type="molecule type" value="Genomic_DNA"/>
</dbReference>
<organism evidence="8 9">
    <name type="scientific">Cryobacterium zongtaii</name>
    <dbReference type="NCBI Taxonomy" id="1259217"/>
    <lineage>
        <taxon>Bacteria</taxon>
        <taxon>Bacillati</taxon>
        <taxon>Actinomycetota</taxon>
        <taxon>Actinomycetes</taxon>
        <taxon>Micrococcales</taxon>
        <taxon>Microbacteriaceae</taxon>
        <taxon>Cryobacterium</taxon>
    </lineage>
</organism>
<comment type="caution">
    <text evidence="8">The sequence shown here is derived from an EMBL/GenBank/DDBJ whole genome shotgun (WGS) entry which is preliminary data.</text>
</comment>
<keyword evidence="5 6" id="KW-0472">Membrane</keyword>